<dbReference type="AlphaFoldDB" id="A0A813X892"/>
<evidence type="ECO:0000256" key="2">
    <source>
        <dbReference type="SAM" id="SignalP"/>
    </source>
</evidence>
<organism evidence="3 4">
    <name type="scientific">Brachionus calyciflorus</name>
    <dbReference type="NCBI Taxonomy" id="104777"/>
    <lineage>
        <taxon>Eukaryota</taxon>
        <taxon>Metazoa</taxon>
        <taxon>Spiralia</taxon>
        <taxon>Gnathifera</taxon>
        <taxon>Rotifera</taxon>
        <taxon>Eurotatoria</taxon>
        <taxon>Monogononta</taxon>
        <taxon>Pseudotrocha</taxon>
        <taxon>Ploima</taxon>
        <taxon>Brachionidae</taxon>
        <taxon>Brachionus</taxon>
    </lineage>
</organism>
<keyword evidence="1" id="KW-1133">Transmembrane helix</keyword>
<evidence type="ECO:0000256" key="1">
    <source>
        <dbReference type="SAM" id="Phobius"/>
    </source>
</evidence>
<feature type="transmembrane region" description="Helical" evidence="1">
    <location>
        <begin position="60"/>
        <end position="85"/>
    </location>
</feature>
<proteinExistence type="predicted"/>
<evidence type="ECO:0000313" key="4">
    <source>
        <dbReference type="Proteomes" id="UP000663879"/>
    </source>
</evidence>
<keyword evidence="2" id="KW-0732">Signal</keyword>
<sequence length="186" mass="21384">MIQIIFFIFLLGNTVESAKCYYYPNYPSQNLALIKECQYGCRSSASTADTACLDHEPQNLWWIVFPILGVLLILVCCVGFCYKLISKKSAKSQKNKCFKFQLPFRKRQIISQAQYVQNPVLEHDKTSKENIKPISSQELELNEEKNTKMPQVIPATKNILPELSDSIYIMPKFDFPMPVLPESPHN</sequence>
<accession>A0A813X892</accession>
<keyword evidence="4" id="KW-1185">Reference proteome</keyword>
<keyword evidence="1" id="KW-0812">Transmembrane</keyword>
<feature type="chain" id="PRO_5032581869" evidence="2">
    <location>
        <begin position="18"/>
        <end position="186"/>
    </location>
</feature>
<name>A0A813X892_9BILA</name>
<dbReference type="EMBL" id="CAJNOC010001529">
    <property type="protein sequence ID" value="CAF0872125.1"/>
    <property type="molecule type" value="Genomic_DNA"/>
</dbReference>
<keyword evidence="1" id="KW-0472">Membrane</keyword>
<dbReference type="Proteomes" id="UP000663879">
    <property type="component" value="Unassembled WGS sequence"/>
</dbReference>
<reference evidence="3" key="1">
    <citation type="submission" date="2021-02" db="EMBL/GenBank/DDBJ databases">
        <authorList>
            <person name="Nowell W R."/>
        </authorList>
    </citation>
    <scope>NUCLEOTIDE SEQUENCE</scope>
    <source>
        <strain evidence="3">Ploen Becks lab</strain>
    </source>
</reference>
<feature type="signal peptide" evidence="2">
    <location>
        <begin position="1"/>
        <end position="17"/>
    </location>
</feature>
<comment type="caution">
    <text evidence="3">The sequence shown here is derived from an EMBL/GenBank/DDBJ whole genome shotgun (WGS) entry which is preliminary data.</text>
</comment>
<gene>
    <name evidence="3" type="ORF">OXX778_LOCUS9987</name>
</gene>
<protein>
    <submittedName>
        <fullName evidence="3">Uncharacterized protein</fullName>
    </submittedName>
</protein>
<evidence type="ECO:0000313" key="3">
    <source>
        <dbReference type="EMBL" id="CAF0872125.1"/>
    </source>
</evidence>